<dbReference type="PANTHER" id="PTHR39596:SF2">
    <property type="entry name" value="HET DOMAIN PROTEIN (AFU_ORTHOLOGUE AFUA_1G17550)-RELATED"/>
    <property type="match status" value="1"/>
</dbReference>
<proteinExistence type="predicted"/>
<keyword evidence="4" id="KW-1185">Reference proteome</keyword>
<evidence type="ECO:0000313" key="4">
    <source>
        <dbReference type="Proteomes" id="UP000785200"/>
    </source>
</evidence>
<sequence length="886" mass="100831">MEFLLLPANSGNSLIPIQRTPYVCQQRYDGSPFLSYPRRVGKAEAGAALSDLMNYRRSERVNPTPIREQESFVQTWLYFGFIAEFLCANSKEGTPNSLKPEGSQEIIDQLYGMLVVQEGETSYVSLDDNKLNELLAIARSRLPESREALIEHYEHLLNCIAHAHPIFSSLPRDFNHTVKYATAALFELVAQAIRSVMSLLGIPRVFGRDWADGYLNEESKKSMMHHGWCPSDIARAEAKFLSIQAMHVIRMLDKSLPKRDHSQCTDVACNIYQIDMNNYNSAHEEPGCLCKDLVIQPQRLDEILQKEDRVPLLCVTGHIHDLKVKLVESGIDTPYVAISHVWADGLGNPHANSLPRCRLAHLRDLVSAINEQNGSSTEPPLIWLDTLCCPAKDGEGKQKAIEKIRLVYHQAKHVLVLDSGLMAYESKAQGSHEKIVRIFTSGWVRRLWTLQEGALARSLYFQFADEAVSLSGLRKDFGEHANSVRHQILALDSMQEVWRIEGFFKRDQHSIEGDQPSLIVLDQALQFRSVTVASDEPLCIGTLMSLDLSAILAVEPKEERMQKVWELLAAEKGGIPALVIFFEEQRIDARGWRWAPQSLLSVTKSIYQANVRIVRWGEGQLGIPTSLGLKVRFPGFRISVLKYEDGKPRNPWPGLKRIPEAYMHFRDKDTGEWYMVSDKRQAYLNSKWTTDEERLEYNKLELFLLHDIADSDKAMIVMRGEGKLLGVNDALYAFPVSDGMKDDKQTQVSGIAVKTERHIIVNLLDPENGYIYTTIGRLAMELRRHEMTDRHLALFERLKDEVGNSSTVLKERMQENEEFKASIKNLRKKMKAMTASVADVDERFVQAVKNFFGPSLVGDVWVLIQDWFNHGYLGEKVDDEQSWYID</sequence>
<dbReference type="PANTHER" id="PTHR39596">
    <property type="match status" value="1"/>
</dbReference>
<organism evidence="3 4">
    <name type="scientific">Hyphodiscus hymeniophilus</name>
    <dbReference type="NCBI Taxonomy" id="353542"/>
    <lineage>
        <taxon>Eukaryota</taxon>
        <taxon>Fungi</taxon>
        <taxon>Dikarya</taxon>
        <taxon>Ascomycota</taxon>
        <taxon>Pezizomycotina</taxon>
        <taxon>Leotiomycetes</taxon>
        <taxon>Helotiales</taxon>
        <taxon>Hyphodiscaceae</taxon>
        <taxon>Hyphodiscus</taxon>
    </lineage>
</organism>
<comment type="caution">
    <text evidence="3">The sequence shown here is derived from an EMBL/GenBank/DDBJ whole genome shotgun (WGS) entry which is preliminary data.</text>
</comment>
<feature type="coiled-coil region" evidence="1">
    <location>
        <begin position="809"/>
        <end position="843"/>
    </location>
</feature>
<accession>A0A9P6VN23</accession>
<dbReference type="OrthoDB" id="2426273at2759"/>
<keyword evidence="1" id="KW-0175">Coiled coil</keyword>
<evidence type="ECO:0000259" key="2">
    <source>
        <dbReference type="Pfam" id="PF06985"/>
    </source>
</evidence>
<name>A0A9P6VN23_9HELO</name>
<evidence type="ECO:0000313" key="3">
    <source>
        <dbReference type="EMBL" id="KAG0651411.1"/>
    </source>
</evidence>
<dbReference type="InterPro" id="IPR010730">
    <property type="entry name" value="HET"/>
</dbReference>
<feature type="domain" description="Heterokaryon incompatibility" evidence="2">
    <location>
        <begin position="335"/>
        <end position="418"/>
    </location>
</feature>
<protein>
    <recommendedName>
        <fullName evidence="2">Heterokaryon incompatibility domain-containing protein</fullName>
    </recommendedName>
</protein>
<dbReference type="EMBL" id="VNKQ01000004">
    <property type="protein sequence ID" value="KAG0651411.1"/>
    <property type="molecule type" value="Genomic_DNA"/>
</dbReference>
<reference evidence="3" key="1">
    <citation type="submission" date="2019-07" db="EMBL/GenBank/DDBJ databases">
        <title>Hyphodiscus hymeniophilus genome sequencing and assembly.</title>
        <authorList>
            <person name="Kramer G."/>
            <person name="Nodwell J."/>
        </authorList>
    </citation>
    <scope>NUCLEOTIDE SEQUENCE</scope>
    <source>
        <strain evidence="3">ATCC 34498</strain>
    </source>
</reference>
<evidence type="ECO:0000256" key="1">
    <source>
        <dbReference type="SAM" id="Coils"/>
    </source>
</evidence>
<dbReference type="Proteomes" id="UP000785200">
    <property type="component" value="Unassembled WGS sequence"/>
</dbReference>
<dbReference type="Pfam" id="PF06985">
    <property type="entry name" value="HET"/>
    <property type="match status" value="1"/>
</dbReference>
<gene>
    <name evidence="3" type="ORF">D0Z07_1659</name>
</gene>
<dbReference type="AlphaFoldDB" id="A0A9P6VN23"/>